<dbReference type="NCBIfam" id="TIGR00778">
    <property type="entry name" value="ahpD_dom"/>
    <property type="match status" value="1"/>
</dbReference>
<dbReference type="PANTHER" id="PTHR34846">
    <property type="entry name" value="4-CARBOXYMUCONOLACTONE DECARBOXYLASE FAMILY PROTEIN (AFU_ORTHOLOGUE AFUA_6G11590)"/>
    <property type="match status" value="1"/>
</dbReference>
<dbReference type="Pfam" id="PF02627">
    <property type="entry name" value="CMD"/>
    <property type="match status" value="1"/>
</dbReference>
<name>A0A2T1A6Q5_9ACTN</name>
<dbReference type="SUPFAM" id="SSF69118">
    <property type="entry name" value="AhpD-like"/>
    <property type="match status" value="1"/>
</dbReference>
<protein>
    <submittedName>
        <fullName evidence="2">AhpD family alkylhydroperoxidase</fullName>
    </submittedName>
</protein>
<dbReference type="Proteomes" id="UP000237752">
    <property type="component" value="Unassembled WGS sequence"/>
</dbReference>
<evidence type="ECO:0000313" key="2">
    <source>
        <dbReference type="EMBL" id="PRZ44157.1"/>
    </source>
</evidence>
<evidence type="ECO:0000259" key="1">
    <source>
        <dbReference type="Pfam" id="PF02627"/>
    </source>
</evidence>
<dbReference type="RefSeq" id="WP_106347205.1">
    <property type="nucleotide sequence ID" value="NZ_PVUE01000001.1"/>
</dbReference>
<sequence length="159" mass="17394">MSKHSHLQYGDIDPIALDNELGMERYLDEGALDPRLVLLVKVRTAELNGCSYCRAMYADQALAMGESPGRLDVLQTWADSPGFFSAREQAALAFAESLHAHGECSVPKPVWHDASLAFEEREVVDLLIVISSINGWSLLESSTHHPTENPPASVCESTA</sequence>
<dbReference type="InterPro" id="IPR004675">
    <property type="entry name" value="AhpD_core"/>
</dbReference>
<dbReference type="InterPro" id="IPR003779">
    <property type="entry name" value="CMD-like"/>
</dbReference>
<dbReference type="EMBL" id="PVUE01000001">
    <property type="protein sequence ID" value="PRZ44157.1"/>
    <property type="molecule type" value="Genomic_DNA"/>
</dbReference>
<proteinExistence type="predicted"/>
<reference evidence="2 3" key="1">
    <citation type="submission" date="2018-03" db="EMBL/GenBank/DDBJ databases">
        <title>Genomic Encyclopedia of Archaeal and Bacterial Type Strains, Phase II (KMG-II): from individual species to whole genera.</title>
        <authorList>
            <person name="Goeker M."/>
        </authorList>
    </citation>
    <scope>NUCLEOTIDE SEQUENCE [LARGE SCALE GENOMIC DNA]</scope>
    <source>
        <strain evidence="2 3">DSM 100065</strain>
    </source>
</reference>
<feature type="domain" description="Carboxymuconolactone decarboxylase-like" evidence="1">
    <location>
        <begin position="23"/>
        <end position="96"/>
    </location>
</feature>
<gene>
    <name evidence="2" type="ORF">CLV47_101282</name>
</gene>
<organism evidence="2 3">
    <name type="scientific">Antricoccus suffuscus</name>
    <dbReference type="NCBI Taxonomy" id="1629062"/>
    <lineage>
        <taxon>Bacteria</taxon>
        <taxon>Bacillati</taxon>
        <taxon>Actinomycetota</taxon>
        <taxon>Actinomycetes</taxon>
        <taxon>Geodermatophilales</taxon>
        <taxon>Antricoccaceae</taxon>
        <taxon>Antricoccus</taxon>
    </lineage>
</organism>
<keyword evidence="2" id="KW-0560">Oxidoreductase</keyword>
<comment type="caution">
    <text evidence="2">The sequence shown here is derived from an EMBL/GenBank/DDBJ whole genome shotgun (WGS) entry which is preliminary data.</text>
</comment>
<accession>A0A2T1A6Q5</accession>
<dbReference type="OrthoDB" id="9801997at2"/>
<dbReference type="PANTHER" id="PTHR34846:SF10">
    <property type="entry name" value="CYTOPLASMIC PROTEIN"/>
    <property type="match status" value="1"/>
</dbReference>
<dbReference type="Gene3D" id="1.20.1290.10">
    <property type="entry name" value="AhpD-like"/>
    <property type="match status" value="1"/>
</dbReference>
<dbReference type="AlphaFoldDB" id="A0A2T1A6Q5"/>
<evidence type="ECO:0000313" key="3">
    <source>
        <dbReference type="Proteomes" id="UP000237752"/>
    </source>
</evidence>
<keyword evidence="2" id="KW-0575">Peroxidase</keyword>
<keyword evidence="3" id="KW-1185">Reference proteome</keyword>
<dbReference type="InterPro" id="IPR029032">
    <property type="entry name" value="AhpD-like"/>
</dbReference>
<dbReference type="GO" id="GO:0051920">
    <property type="term" value="F:peroxiredoxin activity"/>
    <property type="evidence" value="ECO:0007669"/>
    <property type="project" value="InterPro"/>
</dbReference>